<comment type="caution">
    <text evidence="1">The sequence shown here is derived from an EMBL/GenBank/DDBJ whole genome shotgun (WGS) entry which is preliminary data.</text>
</comment>
<name>A0ABS3MWS4_9BACI</name>
<protein>
    <submittedName>
        <fullName evidence="1">Thioredoxin family protein</fullName>
    </submittedName>
</protein>
<evidence type="ECO:0000313" key="2">
    <source>
        <dbReference type="Proteomes" id="UP000663981"/>
    </source>
</evidence>
<keyword evidence="2" id="KW-1185">Reference proteome</keyword>
<dbReference type="InterPro" id="IPR036249">
    <property type="entry name" value="Thioredoxin-like_sf"/>
</dbReference>
<organism evidence="1 2">
    <name type="scientific">Metabacillus bambusae</name>
    <dbReference type="NCBI Taxonomy" id="2795218"/>
    <lineage>
        <taxon>Bacteria</taxon>
        <taxon>Bacillati</taxon>
        <taxon>Bacillota</taxon>
        <taxon>Bacilli</taxon>
        <taxon>Bacillales</taxon>
        <taxon>Bacillaceae</taxon>
        <taxon>Metabacillus</taxon>
    </lineage>
</organism>
<dbReference type="Pfam" id="PF14595">
    <property type="entry name" value="Thioredoxin_9"/>
    <property type="match status" value="1"/>
</dbReference>
<dbReference type="SUPFAM" id="SSF52833">
    <property type="entry name" value="Thioredoxin-like"/>
    <property type="match status" value="1"/>
</dbReference>
<dbReference type="RefSeq" id="WP_207975112.1">
    <property type="nucleotide sequence ID" value="NZ_JAGDEL010000001.1"/>
</dbReference>
<dbReference type="EMBL" id="JAGDEL010000001">
    <property type="protein sequence ID" value="MBO1510480.1"/>
    <property type="molecule type" value="Genomic_DNA"/>
</dbReference>
<gene>
    <name evidence="1" type="ORF">I7822_02095</name>
</gene>
<proteinExistence type="predicted"/>
<evidence type="ECO:0000313" key="1">
    <source>
        <dbReference type="EMBL" id="MBO1510480.1"/>
    </source>
</evidence>
<accession>A0ABS3MWS4</accession>
<dbReference type="Gene3D" id="3.40.30.10">
    <property type="entry name" value="Glutaredoxin"/>
    <property type="match status" value="1"/>
</dbReference>
<dbReference type="Proteomes" id="UP000663981">
    <property type="component" value="Unassembled WGS sequence"/>
</dbReference>
<sequence length="190" mass="22268">MNLNNWFFKGLTFEQYKNQMTVNKDEMLSIYDRFILNEDDDVFLEKIQGKQLRVIVLTEDWCGDALVNNPILLKIAEASNMEVRFLLRDQNLELMDQYLTNGTSRAIPIFIFIDQNGVEQAVWGPRAQKIQNLVDLERGALPANDSPDFKDKQMEMYKKLRNSYLNDESIWETISYSIITLLKGKDLHHQ</sequence>
<reference evidence="1 2" key="1">
    <citation type="submission" date="2021-03" db="EMBL/GenBank/DDBJ databases">
        <title>Whole genome sequence of Metabacillus bambusae BG109.</title>
        <authorList>
            <person name="Jeong J.W."/>
        </authorList>
    </citation>
    <scope>NUCLEOTIDE SEQUENCE [LARGE SCALE GENOMIC DNA]</scope>
    <source>
        <strain evidence="1 2">BG109</strain>
    </source>
</reference>